<comment type="caution">
    <text evidence="1">The sequence shown here is derived from an EMBL/GenBank/DDBJ whole genome shotgun (WGS) entry which is preliminary data.</text>
</comment>
<evidence type="ECO:0000313" key="2">
    <source>
        <dbReference type="Proteomes" id="UP000001861"/>
    </source>
</evidence>
<reference evidence="1 2" key="1">
    <citation type="journal article" date="2010" name="Proc. Natl. Acad. Sci. U.S.A.">
        <title>Insights into evolution of multicellular fungi from the assembled chromosomes of the mushroom Coprinopsis cinerea (Coprinus cinereus).</title>
        <authorList>
            <person name="Stajich J.E."/>
            <person name="Wilke S.K."/>
            <person name="Ahren D."/>
            <person name="Au C.H."/>
            <person name="Birren B.W."/>
            <person name="Borodovsky M."/>
            <person name="Burns C."/>
            <person name="Canback B."/>
            <person name="Casselton L.A."/>
            <person name="Cheng C.K."/>
            <person name="Deng J."/>
            <person name="Dietrich F.S."/>
            <person name="Fargo D.C."/>
            <person name="Farman M.L."/>
            <person name="Gathman A.C."/>
            <person name="Goldberg J."/>
            <person name="Guigo R."/>
            <person name="Hoegger P.J."/>
            <person name="Hooker J.B."/>
            <person name="Huggins A."/>
            <person name="James T.Y."/>
            <person name="Kamada T."/>
            <person name="Kilaru S."/>
            <person name="Kodira C."/>
            <person name="Kues U."/>
            <person name="Kupfer D."/>
            <person name="Kwan H.S."/>
            <person name="Lomsadze A."/>
            <person name="Li W."/>
            <person name="Lilly W.W."/>
            <person name="Ma L.J."/>
            <person name="Mackey A.J."/>
            <person name="Manning G."/>
            <person name="Martin F."/>
            <person name="Muraguchi H."/>
            <person name="Natvig D.O."/>
            <person name="Palmerini H."/>
            <person name="Ramesh M.A."/>
            <person name="Rehmeyer C.J."/>
            <person name="Roe B.A."/>
            <person name="Shenoy N."/>
            <person name="Stanke M."/>
            <person name="Ter-Hovhannisyan V."/>
            <person name="Tunlid A."/>
            <person name="Velagapudi R."/>
            <person name="Vision T.J."/>
            <person name="Zeng Q."/>
            <person name="Zolan M.E."/>
            <person name="Pukkila P.J."/>
        </authorList>
    </citation>
    <scope>NUCLEOTIDE SEQUENCE [LARGE SCALE GENOMIC DNA]</scope>
    <source>
        <strain evidence="2">Okayama-7 / 130 / ATCC MYA-4618 / FGSC 9003</strain>
    </source>
</reference>
<dbReference type="AlphaFoldDB" id="A8NQA0"/>
<dbReference type="GeneID" id="6012040"/>
<proteinExistence type="predicted"/>
<dbReference type="VEuPathDB" id="FungiDB:CC1G_08017"/>
<dbReference type="OrthoDB" id="2788229at2759"/>
<dbReference type="EMBL" id="AACS02000008">
    <property type="protein sequence ID" value="EAU86293.2"/>
    <property type="molecule type" value="Genomic_DNA"/>
</dbReference>
<gene>
    <name evidence="1" type="ORF">CC1G_08017</name>
</gene>
<dbReference type="KEGG" id="cci:CC1G_08017"/>
<name>A8NQA0_COPC7</name>
<keyword evidence="2" id="KW-1185">Reference proteome</keyword>
<evidence type="ECO:0000313" key="1">
    <source>
        <dbReference type="EMBL" id="EAU86293.2"/>
    </source>
</evidence>
<organism evidence="1 2">
    <name type="scientific">Coprinopsis cinerea (strain Okayama-7 / 130 / ATCC MYA-4618 / FGSC 9003)</name>
    <name type="common">Inky cap fungus</name>
    <name type="synonym">Hormographiella aspergillata</name>
    <dbReference type="NCBI Taxonomy" id="240176"/>
    <lineage>
        <taxon>Eukaryota</taxon>
        <taxon>Fungi</taxon>
        <taxon>Dikarya</taxon>
        <taxon>Basidiomycota</taxon>
        <taxon>Agaricomycotina</taxon>
        <taxon>Agaricomycetes</taxon>
        <taxon>Agaricomycetidae</taxon>
        <taxon>Agaricales</taxon>
        <taxon>Agaricineae</taxon>
        <taxon>Psathyrellaceae</taxon>
        <taxon>Coprinopsis</taxon>
    </lineage>
</organism>
<sequence length="523" mass="59071">MARGNTILLNDYHDHPSMLFPVEILHLIVDSNASDPKFLLNCSVVNSTFAERCQQHLFASPIFSFNFAFNNASPYIHSHFNVSELRKAIPPLTERGKKLADPPERALSAFKDALTGKNGERLRSYIQSFSATLRRANSDPAEWSFLMTEFMEHPNIFSAALDQLCDILPLLTSLRCFRLTSCFSKDLVPMDAVNIDSFTIPFEFFSRLKHLQLEDTEIKVALPAEASGVEGPNRCQLTTLSCVRVQSKKPPLTLPRSPPFGSQPGAFPQSVVLHNLKEFAYFSSGSVMVLSHGMARIIHDVMPNLRCFTILLSQHHGIPDAVIEMDLPSPLGAGPNISIPATELAFPDRIQKLAFDLTVDPRVQKPYLRPFLATMKTVLGVVTDFHTLEIRIQWASNSQGGYSIMSQFYGWQWLRVAIQDGRFKSLRRLKISIEYRYRHKEWRDLVFLGKVDTMRHLEEWFNPLTTLLGDFEVGLECVILDPEVYTATGFVLVGTKSDGTLLLATRSRLFSAMQKDFTKPLEI</sequence>
<dbReference type="RefSeq" id="XP_001835508.2">
    <property type="nucleotide sequence ID" value="XM_001835456.2"/>
</dbReference>
<dbReference type="Proteomes" id="UP000001861">
    <property type="component" value="Unassembled WGS sequence"/>
</dbReference>
<dbReference type="InParanoid" id="A8NQA0"/>
<accession>A8NQA0</accession>
<protein>
    <submittedName>
        <fullName evidence="1">Uncharacterized protein</fullName>
    </submittedName>
</protein>
<dbReference type="HOGENOM" id="CLU_520750_0_0_1"/>